<feature type="compositionally biased region" description="Basic and acidic residues" evidence="9">
    <location>
        <begin position="276"/>
        <end position="291"/>
    </location>
</feature>
<feature type="transmembrane region" description="Helical" evidence="8">
    <location>
        <begin position="26"/>
        <end position="54"/>
    </location>
</feature>
<dbReference type="InterPro" id="IPR000515">
    <property type="entry name" value="MetI-like"/>
</dbReference>
<feature type="transmembrane region" description="Helical" evidence="8">
    <location>
        <begin position="197"/>
        <end position="215"/>
    </location>
</feature>
<reference evidence="11 12" key="1">
    <citation type="submission" date="2019-08" db="EMBL/GenBank/DDBJ databases">
        <authorList>
            <person name="Peeters C."/>
        </authorList>
    </citation>
    <scope>NUCLEOTIDE SEQUENCE [LARGE SCALE GENOMIC DNA]</scope>
    <source>
        <strain evidence="11 12">LMG 20603</strain>
    </source>
</reference>
<dbReference type="PROSITE" id="PS50928">
    <property type="entry name" value="ABC_TM1"/>
    <property type="match status" value="1"/>
</dbReference>
<dbReference type="InterPro" id="IPR043429">
    <property type="entry name" value="ArtM/GltK/GlnP/TcyL/YhdX-like"/>
</dbReference>
<evidence type="ECO:0000256" key="9">
    <source>
        <dbReference type="SAM" id="MobiDB-lite"/>
    </source>
</evidence>
<feature type="transmembrane region" description="Helical" evidence="8">
    <location>
        <begin position="61"/>
        <end position="85"/>
    </location>
</feature>
<evidence type="ECO:0000256" key="6">
    <source>
        <dbReference type="ARBA" id="ARBA00022989"/>
    </source>
</evidence>
<evidence type="ECO:0000256" key="3">
    <source>
        <dbReference type="ARBA" id="ARBA00022448"/>
    </source>
</evidence>
<dbReference type="SUPFAM" id="SSF161098">
    <property type="entry name" value="MetI-like"/>
    <property type="match status" value="1"/>
</dbReference>
<evidence type="ECO:0000256" key="7">
    <source>
        <dbReference type="ARBA" id="ARBA00023136"/>
    </source>
</evidence>
<dbReference type="GO" id="GO:0022857">
    <property type="term" value="F:transmembrane transporter activity"/>
    <property type="evidence" value="ECO:0007669"/>
    <property type="project" value="InterPro"/>
</dbReference>
<feature type="transmembrane region" description="Helical" evidence="8">
    <location>
        <begin position="91"/>
        <end position="111"/>
    </location>
</feature>
<dbReference type="AlphaFoldDB" id="A0A5E5BQ98"/>
<keyword evidence="3 8" id="KW-0813">Transport</keyword>
<dbReference type="CDD" id="cd06261">
    <property type="entry name" value="TM_PBP2"/>
    <property type="match status" value="1"/>
</dbReference>
<keyword evidence="12" id="KW-1185">Reference proteome</keyword>
<proteinExistence type="inferred from homology"/>
<sequence length="291" mass="31761">MNFSAVLDNLPYLLWGDFPDGPLSGAALTLVLATISALASGVLGLAGGIALAMLGGPARWTLTFVIGFFRAIPVLMLIFWTYFLLPILFNVNVPGLATVACALALIGGAYLSHTVFAGIRGVGTAQWQAGMSLGLTRAQTLRHIVLPQALRIMTPSFINQWVSLVKDTSLAYIVGVAELSFVATQVNSRLMVYPAEVFAFVALIYFVMCGLLEWLCTTLLGKPLRPEAGIAKTEKPRRGWRRITSMRLPNLPGLTNGLKNLTCRGRRDRRHAPGKLPERERRVDFSHDWPG</sequence>
<dbReference type="Gene3D" id="1.10.3720.10">
    <property type="entry name" value="MetI-like"/>
    <property type="match status" value="1"/>
</dbReference>
<protein>
    <submittedName>
        <fullName evidence="11">Polar amino acid ABC transporter, inner membrane subunit</fullName>
    </submittedName>
</protein>
<evidence type="ECO:0000313" key="12">
    <source>
        <dbReference type="Proteomes" id="UP000382040"/>
    </source>
</evidence>
<evidence type="ECO:0000256" key="2">
    <source>
        <dbReference type="ARBA" id="ARBA00010072"/>
    </source>
</evidence>
<dbReference type="GO" id="GO:0006865">
    <property type="term" value="P:amino acid transport"/>
    <property type="evidence" value="ECO:0007669"/>
    <property type="project" value="TreeGrafter"/>
</dbReference>
<feature type="region of interest" description="Disordered" evidence="9">
    <location>
        <begin position="268"/>
        <end position="291"/>
    </location>
</feature>
<evidence type="ECO:0000256" key="8">
    <source>
        <dbReference type="RuleBase" id="RU363032"/>
    </source>
</evidence>
<dbReference type="Pfam" id="PF00528">
    <property type="entry name" value="BPD_transp_1"/>
    <property type="match status" value="1"/>
</dbReference>
<evidence type="ECO:0000259" key="10">
    <source>
        <dbReference type="PROSITE" id="PS50928"/>
    </source>
</evidence>
<comment type="subcellular location">
    <subcellularLocation>
        <location evidence="1">Cell inner membrane</location>
        <topology evidence="1">Multi-pass membrane protein</topology>
    </subcellularLocation>
    <subcellularLocation>
        <location evidence="8">Cell membrane</location>
        <topology evidence="8">Multi-pass membrane protein</topology>
    </subcellularLocation>
</comment>
<keyword evidence="4" id="KW-1003">Cell membrane</keyword>
<dbReference type="NCBIfam" id="TIGR01726">
    <property type="entry name" value="HEQRo_perm_3TM"/>
    <property type="match status" value="1"/>
</dbReference>
<dbReference type="InterPro" id="IPR035906">
    <property type="entry name" value="MetI-like_sf"/>
</dbReference>
<gene>
    <name evidence="11" type="ORF">PBR20603_02416</name>
</gene>
<evidence type="ECO:0000256" key="1">
    <source>
        <dbReference type="ARBA" id="ARBA00004429"/>
    </source>
</evidence>
<dbReference type="PANTHER" id="PTHR30614">
    <property type="entry name" value="MEMBRANE COMPONENT OF AMINO ACID ABC TRANSPORTER"/>
    <property type="match status" value="1"/>
</dbReference>
<dbReference type="InterPro" id="IPR010065">
    <property type="entry name" value="AA_ABC_transptr_permease_3TM"/>
</dbReference>
<feature type="domain" description="ABC transmembrane type-1" evidence="10">
    <location>
        <begin position="26"/>
        <end position="216"/>
    </location>
</feature>
<dbReference type="Proteomes" id="UP000382040">
    <property type="component" value="Unassembled WGS sequence"/>
</dbReference>
<name>A0A5E5BQ98_9BURK</name>
<keyword evidence="5 8" id="KW-0812">Transmembrane</keyword>
<dbReference type="PANTHER" id="PTHR30614:SF21">
    <property type="entry name" value="AMINO ACID ABC TRANSPORTER PERMEASE"/>
    <property type="match status" value="1"/>
</dbReference>
<accession>A0A5E5BQ98</accession>
<dbReference type="EMBL" id="CABPST010000005">
    <property type="protein sequence ID" value="VVE88461.1"/>
    <property type="molecule type" value="Genomic_DNA"/>
</dbReference>
<keyword evidence="7 8" id="KW-0472">Membrane</keyword>
<organism evidence="11 12">
    <name type="scientific">Pandoraea bronchicola</name>
    <dbReference type="NCBI Taxonomy" id="2508287"/>
    <lineage>
        <taxon>Bacteria</taxon>
        <taxon>Pseudomonadati</taxon>
        <taxon>Pseudomonadota</taxon>
        <taxon>Betaproteobacteria</taxon>
        <taxon>Burkholderiales</taxon>
        <taxon>Burkholderiaceae</taxon>
        <taxon>Pandoraea</taxon>
    </lineage>
</organism>
<comment type="similarity">
    <text evidence="2">Belongs to the binding-protein-dependent transport system permease family. HisMQ subfamily.</text>
</comment>
<dbReference type="OrthoDB" id="9809799at2"/>
<evidence type="ECO:0000313" key="11">
    <source>
        <dbReference type="EMBL" id="VVE88461.1"/>
    </source>
</evidence>
<keyword evidence="6 8" id="KW-1133">Transmembrane helix</keyword>
<dbReference type="GO" id="GO:0043190">
    <property type="term" value="C:ATP-binding cassette (ABC) transporter complex"/>
    <property type="evidence" value="ECO:0007669"/>
    <property type="project" value="InterPro"/>
</dbReference>
<evidence type="ECO:0000256" key="4">
    <source>
        <dbReference type="ARBA" id="ARBA00022475"/>
    </source>
</evidence>
<evidence type="ECO:0000256" key="5">
    <source>
        <dbReference type="ARBA" id="ARBA00022692"/>
    </source>
</evidence>